<name>A0A1E7ZCH9_9ALTE</name>
<comment type="caution">
    <text evidence="3">The sequence shown here is derived from an EMBL/GenBank/DDBJ whole genome shotgun (WGS) entry which is preliminary data.</text>
</comment>
<dbReference type="InterPro" id="IPR038404">
    <property type="entry name" value="TRAP_DctP_sf"/>
</dbReference>
<dbReference type="EMBL" id="MDHN01000015">
    <property type="protein sequence ID" value="OFC71200.1"/>
    <property type="molecule type" value="Genomic_DNA"/>
</dbReference>
<dbReference type="AlphaFoldDB" id="A0A1E7ZCH9"/>
<keyword evidence="4" id="KW-1185">Reference proteome</keyword>
<evidence type="ECO:0000256" key="1">
    <source>
        <dbReference type="ARBA" id="ARBA00022729"/>
    </source>
</evidence>
<dbReference type="PANTHER" id="PTHR33376:SF15">
    <property type="entry name" value="BLL6794 PROTEIN"/>
    <property type="match status" value="1"/>
</dbReference>
<evidence type="ECO:0000256" key="2">
    <source>
        <dbReference type="SAM" id="SignalP"/>
    </source>
</evidence>
<reference evidence="3 4" key="1">
    <citation type="submission" date="2016-08" db="EMBL/GenBank/DDBJ databases">
        <authorList>
            <person name="Seilhamer J.J."/>
        </authorList>
    </citation>
    <scope>NUCLEOTIDE SEQUENCE [LARGE SCALE GENOMIC DNA]</scope>
    <source>
        <strain evidence="3 4">KCTC 42603</strain>
    </source>
</reference>
<protein>
    <recommendedName>
        <fullName evidence="5">ABC transporter substrate-binding protein</fullName>
    </recommendedName>
</protein>
<organism evidence="3 4">
    <name type="scientific">Alteromonas confluentis</name>
    <dbReference type="NCBI Taxonomy" id="1656094"/>
    <lineage>
        <taxon>Bacteria</taxon>
        <taxon>Pseudomonadati</taxon>
        <taxon>Pseudomonadota</taxon>
        <taxon>Gammaproteobacteria</taxon>
        <taxon>Alteromonadales</taxon>
        <taxon>Alteromonadaceae</taxon>
        <taxon>Alteromonas/Salinimonas group</taxon>
        <taxon>Alteromonas</taxon>
    </lineage>
</organism>
<dbReference type="OrthoDB" id="9769667at2"/>
<dbReference type="Pfam" id="PF03480">
    <property type="entry name" value="DctP"/>
    <property type="match status" value="1"/>
</dbReference>
<dbReference type="Gene3D" id="3.40.190.170">
    <property type="entry name" value="Bacterial extracellular solute-binding protein, family 7"/>
    <property type="match status" value="1"/>
</dbReference>
<dbReference type="PANTHER" id="PTHR33376">
    <property type="match status" value="1"/>
</dbReference>
<keyword evidence="1 2" id="KW-0732">Signal</keyword>
<dbReference type="STRING" id="1656094.BFC18_08545"/>
<dbReference type="RefSeq" id="WP_070124786.1">
    <property type="nucleotide sequence ID" value="NZ_MDHN01000015.1"/>
</dbReference>
<gene>
    <name evidence="3" type="ORF">BFC18_08545</name>
</gene>
<dbReference type="NCBIfam" id="NF037995">
    <property type="entry name" value="TRAP_S1"/>
    <property type="match status" value="1"/>
</dbReference>
<evidence type="ECO:0008006" key="5">
    <source>
        <dbReference type="Google" id="ProtNLM"/>
    </source>
</evidence>
<dbReference type="Proteomes" id="UP000175691">
    <property type="component" value="Unassembled WGS sequence"/>
</dbReference>
<feature type="signal peptide" evidence="2">
    <location>
        <begin position="1"/>
        <end position="21"/>
    </location>
</feature>
<sequence length="346" mass="38253">MKYLLVFVLLPLCFACSDAHKTDVRTLTYASPYPPGHPFSQADIAWMESIEEASEGRIVFDAFWSGSLLSSDMSMMEIRHGVADIGLITPIYARGGTHVLRTQAGFYGGIASIDDQVALYKCLAASFPSFNRELEGLKVLAIQGGNFPTLITRNTPVNSLDDFSGLRLRVQSEAVALLKELGADPVNIPMGEVYPALAKGIIDGVVAPADTIYSMHFAEVAQHITPVKFSRGAYPARAMSEKVWQSLPADIQRIFEEEQATWEQNLKVYLQEAEQKGLDFARDNKMTFHSFSQQDQQQFDQLYNQMARKEAIGLNEFNVDGEAIFQKAQDLIQAGSPIQCNSGAPQ</sequence>
<dbReference type="InterPro" id="IPR018389">
    <property type="entry name" value="DctP_fam"/>
</dbReference>
<accession>A0A1E7ZCH9</accession>
<evidence type="ECO:0000313" key="4">
    <source>
        <dbReference type="Proteomes" id="UP000175691"/>
    </source>
</evidence>
<feature type="chain" id="PRO_5009209688" description="ABC transporter substrate-binding protein" evidence="2">
    <location>
        <begin position="22"/>
        <end position="346"/>
    </location>
</feature>
<evidence type="ECO:0000313" key="3">
    <source>
        <dbReference type="EMBL" id="OFC71200.1"/>
    </source>
</evidence>
<proteinExistence type="predicted"/>
<dbReference type="GO" id="GO:0055085">
    <property type="term" value="P:transmembrane transport"/>
    <property type="evidence" value="ECO:0007669"/>
    <property type="project" value="InterPro"/>
</dbReference>